<dbReference type="SUPFAM" id="SSF81296">
    <property type="entry name" value="E set domains"/>
    <property type="match status" value="1"/>
</dbReference>
<dbReference type="InterPro" id="IPR013783">
    <property type="entry name" value="Ig-like_fold"/>
</dbReference>
<feature type="region of interest" description="Disordered" evidence="2">
    <location>
        <begin position="1"/>
        <end position="21"/>
    </location>
</feature>
<reference evidence="4 5" key="1">
    <citation type="submission" date="2024-06" db="EMBL/GenBank/DDBJ databases">
        <title>A chromosome-level genome assembly of beet webworm, Loxostege sticticalis.</title>
        <authorList>
            <person name="Zhang Y."/>
        </authorList>
    </citation>
    <scope>NUCLEOTIDE SEQUENCE [LARGE SCALE GENOMIC DNA]</scope>
    <source>
        <strain evidence="4">AQ026</strain>
        <tissue evidence="4">Whole body</tissue>
    </source>
</reference>
<dbReference type="EMBL" id="JBEUOH010000010">
    <property type="protein sequence ID" value="KAL0882250.1"/>
    <property type="molecule type" value="Genomic_DNA"/>
</dbReference>
<gene>
    <name evidence="4" type="ORF">ABMA27_000784</name>
</gene>
<dbReference type="Gene3D" id="2.60.40.340">
    <property type="entry name" value="Rel homology domain (RHD), DNA-binding domain"/>
    <property type="match status" value="1"/>
</dbReference>
<evidence type="ECO:0000313" key="4">
    <source>
        <dbReference type="EMBL" id="KAL0882250.1"/>
    </source>
</evidence>
<protein>
    <recommendedName>
        <fullName evidence="3">RHD domain-containing protein</fullName>
    </recommendedName>
</protein>
<accession>A0ABR3I0A9</accession>
<dbReference type="PANTHER" id="PTHR24169:SF28">
    <property type="entry name" value="NUCLEAR FACTOR NF-KAPPA-B P110 SUBUNIT"/>
    <property type="match status" value="1"/>
</dbReference>
<dbReference type="InterPro" id="IPR014756">
    <property type="entry name" value="Ig_E-set"/>
</dbReference>
<dbReference type="InterPro" id="IPR011539">
    <property type="entry name" value="RHD_DNA_bind_dom"/>
</dbReference>
<evidence type="ECO:0000256" key="1">
    <source>
        <dbReference type="PROSITE-ProRule" id="PRU00023"/>
    </source>
</evidence>
<dbReference type="PANTHER" id="PTHR24169">
    <property type="entry name" value="NUCLEAR FACTOR NF-KAPPA-B PROTEIN"/>
    <property type="match status" value="1"/>
</dbReference>
<dbReference type="InterPro" id="IPR036770">
    <property type="entry name" value="Ankyrin_rpt-contain_sf"/>
</dbReference>
<dbReference type="PROSITE" id="PS50297">
    <property type="entry name" value="ANK_REP_REGION"/>
    <property type="match status" value="1"/>
</dbReference>
<proteinExistence type="predicted"/>
<feature type="repeat" description="ANK" evidence="1">
    <location>
        <begin position="651"/>
        <end position="683"/>
    </location>
</feature>
<keyword evidence="5" id="KW-1185">Reference proteome</keyword>
<dbReference type="PRINTS" id="PR00057">
    <property type="entry name" value="NFKBTNSCPFCT"/>
</dbReference>
<dbReference type="Proteomes" id="UP001549920">
    <property type="component" value="Unassembled WGS sequence"/>
</dbReference>
<dbReference type="InterPro" id="IPR037059">
    <property type="entry name" value="RHD_DNA_bind_dom_sf"/>
</dbReference>
<dbReference type="SUPFAM" id="SSF48403">
    <property type="entry name" value="Ankyrin repeat"/>
    <property type="match status" value="1"/>
</dbReference>
<dbReference type="Pfam" id="PF16179">
    <property type="entry name" value="RHD_dimer"/>
    <property type="match status" value="1"/>
</dbReference>
<evidence type="ECO:0000256" key="2">
    <source>
        <dbReference type="SAM" id="MobiDB-lite"/>
    </source>
</evidence>
<name>A0ABR3I0A9_LOXSC</name>
<dbReference type="InterPro" id="IPR000451">
    <property type="entry name" value="NFkB/Dor"/>
</dbReference>
<dbReference type="PROSITE" id="PS50254">
    <property type="entry name" value="REL_2"/>
    <property type="match status" value="1"/>
</dbReference>
<feature type="domain" description="RHD" evidence="3">
    <location>
        <begin position="50"/>
        <end position="228"/>
    </location>
</feature>
<dbReference type="Gene3D" id="2.60.40.10">
    <property type="entry name" value="Immunoglobulins"/>
    <property type="match status" value="1"/>
</dbReference>
<dbReference type="Pfam" id="PF12796">
    <property type="entry name" value="Ank_2"/>
    <property type="match status" value="1"/>
</dbReference>
<dbReference type="InterPro" id="IPR002909">
    <property type="entry name" value="IPT_dom"/>
</dbReference>
<dbReference type="InterPro" id="IPR032397">
    <property type="entry name" value="RHD_dimer"/>
</dbReference>
<dbReference type="Pfam" id="PF00554">
    <property type="entry name" value="RHD_DNA_bind"/>
    <property type="match status" value="1"/>
</dbReference>
<feature type="region of interest" description="Disordered" evidence="2">
    <location>
        <begin position="779"/>
        <end position="807"/>
    </location>
</feature>
<dbReference type="InterPro" id="IPR002110">
    <property type="entry name" value="Ankyrin_rpt"/>
</dbReference>
<organism evidence="4 5">
    <name type="scientific">Loxostege sticticalis</name>
    <name type="common">Beet webworm moth</name>
    <dbReference type="NCBI Taxonomy" id="481309"/>
    <lineage>
        <taxon>Eukaryota</taxon>
        <taxon>Metazoa</taxon>
        <taxon>Ecdysozoa</taxon>
        <taxon>Arthropoda</taxon>
        <taxon>Hexapoda</taxon>
        <taxon>Insecta</taxon>
        <taxon>Pterygota</taxon>
        <taxon>Neoptera</taxon>
        <taxon>Endopterygota</taxon>
        <taxon>Lepidoptera</taxon>
        <taxon>Glossata</taxon>
        <taxon>Ditrysia</taxon>
        <taxon>Pyraloidea</taxon>
        <taxon>Crambidae</taxon>
        <taxon>Pyraustinae</taxon>
        <taxon>Loxostege</taxon>
    </lineage>
</organism>
<dbReference type="SMART" id="SM00429">
    <property type="entry name" value="IPT"/>
    <property type="match status" value="1"/>
</dbReference>
<keyword evidence="1" id="KW-0040">ANK repeat</keyword>
<dbReference type="Gene3D" id="1.25.40.20">
    <property type="entry name" value="Ankyrin repeat-containing domain"/>
    <property type="match status" value="1"/>
</dbReference>
<feature type="compositionally biased region" description="Acidic residues" evidence="2">
    <location>
        <begin position="782"/>
        <end position="806"/>
    </location>
</feature>
<sequence>MSTGSGEFAEQWTTVSPQGSNSAYSSPLQLVPHFECSLDSLLSQEDIRDENKPFLKITEQPQGYYKFRYRSEMQNSHGCLHGRSYVKNSNERYFPGVELFNYSGRAIIKCKLAQVNNEHEHPHRLCVNDINDVSFQVPRENSYKAWFSDLCIVHTPAREVTDWLYRGHETETLCPEEQAIVRRQCEGMAKLIQLNIVRLKFSAHHPDSDEEICAPVFSDPIRNLKSAATNILKICRLSRIHGRVSGHDDVIMLVERVIKKNIMIRFFELNEDGKETWSDTGRFLESDVHHQYAIVFTTPPYENLNITTKRQVFVELVRPSDGKKSDPVEFYYTPEPILQNKKRKLNHFFENQQTVPVISNSLDNYVLVNQIETPQATTSNETQSNQLICPEGKSPLLAQSSIISQRSNENGVFTFKIPVTPAQMNTASVDDNILSSENTTMDASSMDASIASAVNMVNDMEEFQNSDMTEYFDALLAEFSESVPDSGRGKTRLEAAEKEETYDDQTIIKMMAKELQQIVEMIRIKRESFAKRLQALFDLRLSNGDTFLHLTLDSKQPLLDYLINLIHDSNMSHLLNLKNLSAQTILHQAVAKNLCDMIPFLVSKGCDPMLEDVEGNNAIHFGVKNEDSLEPLLNATEKYNVPRNLDACNYEKQTPLHLAVIYKSVSSVQLLLARGAGCGARDGAGRAPLHLTALDDCVPIARLLLEHQPSLVNDVDGRGYTALQIVCDKPVTNSSIEMVKLLLEYKADPMQHMDNNSSAWQLAKLKPAIRDLLQEHVPADQADGDSEDEFQSADEGDSADQDEDVSEITYPLKCLKLAS</sequence>
<evidence type="ECO:0000259" key="3">
    <source>
        <dbReference type="PROSITE" id="PS50254"/>
    </source>
</evidence>
<dbReference type="SMART" id="SM00248">
    <property type="entry name" value="ANK"/>
    <property type="match status" value="5"/>
</dbReference>
<dbReference type="PROSITE" id="PS50088">
    <property type="entry name" value="ANK_REPEAT"/>
    <property type="match status" value="1"/>
</dbReference>
<dbReference type="InterPro" id="IPR008967">
    <property type="entry name" value="p53-like_TF_DNA-bd_sf"/>
</dbReference>
<dbReference type="SUPFAM" id="SSF49417">
    <property type="entry name" value="p53-like transcription factors"/>
    <property type="match status" value="1"/>
</dbReference>
<comment type="caution">
    <text evidence="4">The sequence shown here is derived from an EMBL/GenBank/DDBJ whole genome shotgun (WGS) entry which is preliminary data.</text>
</comment>
<evidence type="ECO:0000313" key="5">
    <source>
        <dbReference type="Proteomes" id="UP001549920"/>
    </source>
</evidence>